<keyword evidence="4" id="KW-1185">Reference proteome</keyword>
<evidence type="ECO:0000313" key="3">
    <source>
        <dbReference type="EMBL" id="CAH1257103.1"/>
    </source>
</evidence>
<reference evidence="3" key="1">
    <citation type="submission" date="2022-01" db="EMBL/GenBank/DDBJ databases">
        <authorList>
            <person name="Braso-Vives M."/>
        </authorList>
    </citation>
    <scope>NUCLEOTIDE SEQUENCE</scope>
</reference>
<name>A0A8K0EK59_BRALA</name>
<sequence>MYCRWILIQVCFLLQVPNILTLGYCGANSTPFFGHTHIFMADKYFPFLGKTAHGTDGSTKRKRRNSASESKPIPDGSPSRDAMEITIDGVVIKGYHKFKRRPPMGLRMSVVPEPDNPYDPNALTVEMPGLEDLPAQVRNVVTDPKRGTTVKSLAGKCIGRLPGSLASVLSHMSSEIELEGMTCVAKGPPCPSFFPWPLMHQKGGGAVIPCELHVRATHNKERAMAKLQEGFGDMGPEKAVLTLH</sequence>
<dbReference type="Gene3D" id="3.30.70.2330">
    <property type="match status" value="1"/>
</dbReference>
<feature type="signal peptide" evidence="2">
    <location>
        <begin position="1"/>
        <end position="21"/>
    </location>
</feature>
<accession>A0A8K0EK59</accession>
<feature type="chain" id="PRO_5035446612" evidence="2">
    <location>
        <begin position="22"/>
        <end position="244"/>
    </location>
</feature>
<keyword evidence="2" id="KW-0732">Signal</keyword>
<evidence type="ECO:0000256" key="2">
    <source>
        <dbReference type="SAM" id="SignalP"/>
    </source>
</evidence>
<evidence type="ECO:0000313" key="4">
    <source>
        <dbReference type="Proteomes" id="UP000838412"/>
    </source>
</evidence>
<dbReference type="EMBL" id="OV696688">
    <property type="protein sequence ID" value="CAH1257103.1"/>
    <property type="molecule type" value="Genomic_DNA"/>
</dbReference>
<organism evidence="3 4">
    <name type="scientific">Branchiostoma lanceolatum</name>
    <name type="common">Common lancelet</name>
    <name type="synonym">Amphioxus lanceolatum</name>
    <dbReference type="NCBI Taxonomy" id="7740"/>
    <lineage>
        <taxon>Eukaryota</taxon>
        <taxon>Metazoa</taxon>
        <taxon>Chordata</taxon>
        <taxon>Cephalochordata</taxon>
        <taxon>Leptocardii</taxon>
        <taxon>Amphioxiformes</taxon>
        <taxon>Branchiostomatidae</taxon>
        <taxon>Branchiostoma</taxon>
    </lineage>
</organism>
<protein>
    <submittedName>
        <fullName evidence="3">Hypp1779 protein</fullName>
    </submittedName>
</protein>
<dbReference type="OrthoDB" id="5978902at2759"/>
<feature type="region of interest" description="Disordered" evidence="1">
    <location>
        <begin position="54"/>
        <end position="81"/>
    </location>
</feature>
<proteinExistence type="predicted"/>
<dbReference type="Proteomes" id="UP000838412">
    <property type="component" value="Chromosome 3"/>
</dbReference>
<gene>
    <name evidence="3" type="primary">Hypp1779</name>
    <name evidence="3" type="ORF">BLAG_LOCUS15139</name>
</gene>
<evidence type="ECO:0000256" key="1">
    <source>
        <dbReference type="SAM" id="MobiDB-lite"/>
    </source>
</evidence>
<dbReference type="AlphaFoldDB" id="A0A8K0EK59"/>